<dbReference type="SUPFAM" id="SSF103190">
    <property type="entry name" value="Sensory domain-like"/>
    <property type="match status" value="1"/>
</dbReference>
<dbReference type="Pfam" id="PF10388">
    <property type="entry name" value="YkuI_C"/>
    <property type="match status" value="1"/>
</dbReference>
<accession>A0ABV6KL20</accession>
<feature type="domain" description="YkuI C-terminal" evidence="1">
    <location>
        <begin position="13"/>
        <end position="81"/>
    </location>
</feature>
<dbReference type="Proteomes" id="UP001589838">
    <property type="component" value="Unassembled WGS sequence"/>
</dbReference>
<name>A0ABV6KL20_9BACI</name>
<reference evidence="2 3" key="1">
    <citation type="submission" date="2024-09" db="EMBL/GenBank/DDBJ databases">
        <authorList>
            <person name="Sun Q."/>
            <person name="Mori K."/>
        </authorList>
    </citation>
    <scope>NUCLEOTIDE SEQUENCE [LARGE SCALE GENOMIC DNA]</scope>
    <source>
        <strain evidence="2 3">NCAIM B.02610</strain>
    </source>
</reference>
<dbReference type="EMBL" id="JBHLUX010000095">
    <property type="protein sequence ID" value="MFC0473672.1"/>
    <property type="molecule type" value="Genomic_DNA"/>
</dbReference>
<keyword evidence="3" id="KW-1185">Reference proteome</keyword>
<organism evidence="2 3">
    <name type="scientific">Halalkalibacter kiskunsagensis</name>
    <dbReference type="NCBI Taxonomy" id="1548599"/>
    <lineage>
        <taxon>Bacteria</taxon>
        <taxon>Bacillati</taxon>
        <taxon>Bacillota</taxon>
        <taxon>Bacilli</taxon>
        <taxon>Bacillales</taxon>
        <taxon>Bacillaceae</taxon>
        <taxon>Halalkalibacter</taxon>
    </lineage>
</organism>
<proteinExistence type="predicted"/>
<evidence type="ECO:0000313" key="3">
    <source>
        <dbReference type="Proteomes" id="UP001589838"/>
    </source>
</evidence>
<sequence length="84" mass="10274">MQSYWQSIVRHSYKTNASWIIINHFRNKNWGWRPFFLQNIVNMDMNQKGFLSDLYRDIETTELIQTFSFPVLENTYLFIDLHIP</sequence>
<dbReference type="RefSeq" id="WP_390184062.1">
    <property type="nucleotide sequence ID" value="NZ_JAXBLX010000017.1"/>
</dbReference>
<dbReference type="InterPro" id="IPR029151">
    <property type="entry name" value="Sensor-like_sf"/>
</dbReference>
<gene>
    <name evidence="2" type="ORF">ACFFHM_24970</name>
</gene>
<evidence type="ECO:0000313" key="2">
    <source>
        <dbReference type="EMBL" id="MFC0473672.1"/>
    </source>
</evidence>
<evidence type="ECO:0000259" key="1">
    <source>
        <dbReference type="Pfam" id="PF10388"/>
    </source>
</evidence>
<dbReference type="Gene3D" id="3.30.450.20">
    <property type="entry name" value="PAS domain"/>
    <property type="match status" value="1"/>
</dbReference>
<protein>
    <submittedName>
        <fullName evidence="2">EAL-associated domain-containing protein</fullName>
    </submittedName>
</protein>
<comment type="caution">
    <text evidence="2">The sequence shown here is derived from an EMBL/GenBank/DDBJ whole genome shotgun (WGS) entry which is preliminary data.</text>
</comment>
<dbReference type="InterPro" id="IPR018842">
    <property type="entry name" value="YkuI_C"/>
</dbReference>